<evidence type="ECO:0000313" key="15">
    <source>
        <dbReference type="Proteomes" id="UP000077143"/>
    </source>
</evidence>
<dbReference type="GO" id="GO:0071731">
    <property type="term" value="P:response to nitric oxide"/>
    <property type="evidence" value="ECO:0007669"/>
    <property type="project" value="TreeGrafter"/>
</dbReference>
<comment type="pathway">
    <text evidence="2">Lipid metabolism.</text>
</comment>
<dbReference type="Proteomes" id="UP000077143">
    <property type="component" value="Chromosome"/>
</dbReference>
<evidence type="ECO:0000256" key="3">
    <source>
        <dbReference type="ARBA" id="ARBA00009587"/>
    </source>
</evidence>
<feature type="domain" description="O-acyltransferase WSD1 C-terminal" evidence="13">
    <location>
        <begin position="318"/>
        <end position="462"/>
    </location>
</feature>
<sequence length="470" mass="50806">MDWLDPLDTAMMAAEVLSGPLNIGAMLVLTPPPDAGEDYVDDLHRDAVSGQTPVQPRLRRYPHRGVQTGGAWVWREAATIELARHCRRIRLSLGSSDGDLWRLIGRLHAEPIDRSRPMWMSYLIDGFGDGRFAFYVKAHHTIFDGVAGFQMIADALSSDPDRRSMPHFYAAQHADPSARTTRPTVRLPNPLAAVRSMAGAAASSLALAQRVAVGEISDLVAMTTGDTTVAPWAAPVTRFNGRLGPERSVAAGSWPKARIRAVQDKAGVTGNDVVTAVVAAVLRHWMRDHGELPDRSLVAICPITVRSRSHASTEQHNNMFGAWLCPLGTNLDDPVERLDLIHRSMSVGKARVAERGSAASLVLLAAAIGPTVLQPMLPFFPRIRTGYNLPISHVPGPSGQMYWNGAPVQEIYPVSAVYDGQALNVTTCSYADRIGFGYVAGSTVLPDIDTLVPLTEQALAELEAALGLLD</sequence>
<evidence type="ECO:0000256" key="5">
    <source>
        <dbReference type="ARBA" id="ARBA00022516"/>
    </source>
</evidence>
<dbReference type="InterPro" id="IPR045034">
    <property type="entry name" value="O-acyltransferase_WSD1-like"/>
</dbReference>
<evidence type="ECO:0000256" key="9">
    <source>
        <dbReference type="ARBA" id="ARBA00023315"/>
    </source>
</evidence>
<keyword evidence="9 11" id="KW-0012">Acyltransferase</keyword>
<comment type="pathway">
    <text evidence="1 11">Glycerolipid metabolism; triacylglycerol biosynthesis.</text>
</comment>
<dbReference type="OrthoDB" id="9810950at2"/>
<dbReference type="GO" id="GO:0051701">
    <property type="term" value="P:biological process involved in interaction with host"/>
    <property type="evidence" value="ECO:0007669"/>
    <property type="project" value="TreeGrafter"/>
</dbReference>
<name>A0A172UNJ8_9MYCO</name>
<evidence type="ECO:0000256" key="10">
    <source>
        <dbReference type="ARBA" id="ARBA00048109"/>
    </source>
</evidence>
<dbReference type="NCBIfam" id="TIGR02946">
    <property type="entry name" value="acyl_WS_DGAT"/>
    <property type="match status" value="1"/>
</dbReference>
<dbReference type="UniPathway" id="UPA00282"/>
<evidence type="ECO:0000313" key="14">
    <source>
        <dbReference type="EMBL" id="ANE80662.1"/>
    </source>
</evidence>
<gene>
    <name evidence="14" type="ORF">A7U43_16315</name>
</gene>
<dbReference type="InterPro" id="IPR014292">
    <property type="entry name" value="Acyl_transf_WS/DGAT"/>
</dbReference>
<evidence type="ECO:0000256" key="7">
    <source>
        <dbReference type="ARBA" id="ARBA00022798"/>
    </source>
</evidence>
<evidence type="ECO:0000256" key="2">
    <source>
        <dbReference type="ARBA" id="ARBA00005189"/>
    </source>
</evidence>
<dbReference type="AlphaFoldDB" id="A0A172UNJ8"/>
<comment type="similarity">
    <text evidence="3 11">Belongs to the long-chain O-acyltransferase family.</text>
</comment>
<protein>
    <recommendedName>
        <fullName evidence="4 11">Diacylglycerol O-acyltransferase</fullName>
        <ecNumber evidence="4 11">2.3.1.20</ecNumber>
    </recommendedName>
</protein>
<evidence type="ECO:0000256" key="1">
    <source>
        <dbReference type="ARBA" id="ARBA00004771"/>
    </source>
</evidence>
<dbReference type="GO" id="GO:0001666">
    <property type="term" value="P:response to hypoxia"/>
    <property type="evidence" value="ECO:0007669"/>
    <property type="project" value="TreeGrafter"/>
</dbReference>
<dbReference type="STRING" id="1682113.A7U43_16315"/>
<evidence type="ECO:0000256" key="8">
    <source>
        <dbReference type="ARBA" id="ARBA00023098"/>
    </source>
</evidence>
<comment type="catalytic activity">
    <reaction evidence="10 11">
        <text>an acyl-CoA + a 1,2-diacyl-sn-glycerol = a triacyl-sn-glycerol + CoA</text>
        <dbReference type="Rhea" id="RHEA:10868"/>
        <dbReference type="ChEBI" id="CHEBI:17815"/>
        <dbReference type="ChEBI" id="CHEBI:57287"/>
        <dbReference type="ChEBI" id="CHEBI:58342"/>
        <dbReference type="ChEBI" id="CHEBI:64615"/>
        <dbReference type="EC" id="2.3.1.20"/>
    </reaction>
</comment>
<evidence type="ECO:0000256" key="4">
    <source>
        <dbReference type="ARBA" id="ARBA00013244"/>
    </source>
</evidence>
<dbReference type="EC" id="2.3.1.20" evidence="4 11"/>
<reference evidence="14 15" key="1">
    <citation type="submission" date="2016-05" db="EMBL/GenBank/DDBJ databases">
        <title>Complete genome sequence of a phthalic acid esters degrading Mycobacterium sp. YC-RL4.</title>
        <authorList>
            <person name="Ren L."/>
            <person name="Fan S."/>
            <person name="Ruth N."/>
            <person name="Jia Y."/>
            <person name="Wang J."/>
            <person name="Qiao C."/>
        </authorList>
    </citation>
    <scope>NUCLEOTIDE SEQUENCE [LARGE SCALE GENOMIC DNA]</scope>
    <source>
        <strain evidence="14 15">YC-RL4</strain>
    </source>
</reference>
<keyword evidence="7 11" id="KW-0319">Glycerol metabolism</keyword>
<organism evidence="14 15">
    <name type="scientific">Mycobacterium adipatum</name>
    <dbReference type="NCBI Taxonomy" id="1682113"/>
    <lineage>
        <taxon>Bacteria</taxon>
        <taxon>Bacillati</taxon>
        <taxon>Actinomycetota</taxon>
        <taxon>Actinomycetes</taxon>
        <taxon>Mycobacteriales</taxon>
        <taxon>Mycobacteriaceae</taxon>
        <taxon>Mycobacterium</taxon>
    </lineage>
</organism>
<dbReference type="PANTHER" id="PTHR31650:SF1">
    <property type="entry name" value="WAX ESTER SYNTHASE_DIACYLGLYCEROL ACYLTRANSFERASE 4-RELATED"/>
    <property type="match status" value="1"/>
</dbReference>
<evidence type="ECO:0000259" key="12">
    <source>
        <dbReference type="Pfam" id="PF03007"/>
    </source>
</evidence>
<dbReference type="GO" id="GO:0006071">
    <property type="term" value="P:glycerol metabolic process"/>
    <property type="evidence" value="ECO:0007669"/>
    <property type="project" value="UniProtKB-KW"/>
</dbReference>
<dbReference type="InterPro" id="IPR004255">
    <property type="entry name" value="O-acyltransferase_WSD1_N"/>
</dbReference>
<evidence type="ECO:0000256" key="11">
    <source>
        <dbReference type="RuleBase" id="RU361241"/>
    </source>
</evidence>
<feature type="domain" description="O-acyltransferase WSD1-like N-terminal" evidence="12">
    <location>
        <begin position="4"/>
        <end position="274"/>
    </location>
</feature>
<dbReference type="GO" id="GO:0005886">
    <property type="term" value="C:plasma membrane"/>
    <property type="evidence" value="ECO:0007669"/>
    <property type="project" value="TreeGrafter"/>
</dbReference>
<accession>A0A172UNJ8</accession>
<dbReference type="PANTHER" id="PTHR31650">
    <property type="entry name" value="O-ACYLTRANSFERASE (WSD1-LIKE) FAMILY PROTEIN"/>
    <property type="match status" value="1"/>
</dbReference>
<evidence type="ECO:0000256" key="6">
    <source>
        <dbReference type="ARBA" id="ARBA00022679"/>
    </source>
</evidence>
<dbReference type="GO" id="GO:0019432">
    <property type="term" value="P:triglyceride biosynthetic process"/>
    <property type="evidence" value="ECO:0007669"/>
    <property type="project" value="UniProtKB-UniPathway"/>
</dbReference>
<dbReference type="GO" id="GO:0004144">
    <property type="term" value="F:diacylglycerol O-acyltransferase activity"/>
    <property type="evidence" value="ECO:0007669"/>
    <property type="project" value="UniProtKB-EC"/>
</dbReference>
<keyword evidence="5 11" id="KW-0444">Lipid biosynthesis</keyword>
<dbReference type="RefSeq" id="WP_067997270.1">
    <property type="nucleotide sequence ID" value="NZ_CP015596.1"/>
</dbReference>
<dbReference type="Pfam" id="PF03007">
    <property type="entry name" value="WS_DGAT_cat"/>
    <property type="match status" value="1"/>
</dbReference>
<dbReference type="SUPFAM" id="SSF52777">
    <property type="entry name" value="CoA-dependent acyltransferases"/>
    <property type="match status" value="1"/>
</dbReference>
<evidence type="ECO:0000259" key="13">
    <source>
        <dbReference type="Pfam" id="PF06974"/>
    </source>
</evidence>
<dbReference type="Pfam" id="PF06974">
    <property type="entry name" value="WS_DGAT_C"/>
    <property type="match status" value="1"/>
</dbReference>
<keyword evidence="15" id="KW-1185">Reference proteome</keyword>
<keyword evidence="6 11" id="KW-0808">Transferase</keyword>
<keyword evidence="8 11" id="KW-0443">Lipid metabolism</keyword>
<proteinExistence type="inferred from homology"/>
<dbReference type="InterPro" id="IPR009721">
    <property type="entry name" value="O-acyltransferase_WSD1_C"/>
</dbReference>
<dbReference type="EMBL" id="CP015596">
    <property type="protein sequence ID" value="ANE80662.1"/>
    <property type="molecule type" value="Genomic_DNA"/>
</dbReference>
<dbReference type="KEGG" id="madi:A7U43_16315"/>